<dbReference type="EMBL" id="AZFX01000015">
    <property type="protein sequence ID" value="KRM12472.1"/>
    <property type="molecule type" value="Genomic_DNA"/>
</dbReference>
<dbReference type="InterPro" id="IPR053163">
    <property type="entry name" value="HTH-type_regulator_Rgg"/>
</dbReference>
<feature type="domain" description="HTH cro/C1-type" evidence="1">
    <location>
        <begin position="7"/>
        <end position="60"/>
    </location>
</feature>
<dbReference type="AlphaFoldDB" id="A0A0R1W3S8"/>
<dbReference type="STRING" id="1423735.FC15_GL000459"/>
<dbReference type="SMART" id="SM00530">
    <property type="entry name" value="HTH_XRE"/>
    <property type="match status" value="1"/>
</dbReference>
<dbReference type="GO" id="GO:0003677">
    <property type="term" value="F:DNA binding"/>
    <property type="evidence" value="ECO:0007669"/>
    <property type="project" value="InterPro"/>
</dbReference>
<name>A0A0R1W3S8_9LACO</name>
<reference evidence="2 3" key="1">
    <citation type="journal article" date="2015" name="Genome Announc.">
        <title>Expanding the biotechnology potential of lactobacilli through comparative genomics of 213 strains and associated genera.</title>
        <authorList>
            <person name="Sun Z."/>
            <person name="Harris H.M."/>
            <person name="McCann A."/>
            <person name="Guo C."/>
            <person name="Argimon S."/>
            <person name="Zhang W."/>
            <person name="Yang X."/>
            <person name="Jeffery I.B."/>
            <person name="Cooney J.C."/>
            <person name="Kagawa T.F."/>
            <person name="Liu W."/>
            <person name="Song Y."/>
            <person name="Salvetti E."/>
            <person name="Wrobel A."/>
            <person name="Rasinkangas P."/>
            <person name="Parkhill J."/>
            <person name="Rea M.C."/>
            <person name="O'Sullivan O."/>
            <person name="Ritari J."/>
            <person name="Douillard F.P."/>
            <person name="Paul Ross R."/>
            <person name="Yang R."/>
            <person name="Briner A.E."/>
            <person name="Felis G.E."/>
            <person name="de Vos W.M."/>
            <person name="Barrangou R."/>
            <person name="Klaenhammer T.R."/>
            <person name="Caufield P.W."/>
            <person name="Cui Y."/>
            <person name="Zhang H."/>
            <person name="O'Toole P.W."/>
        </authorList>
    </citation>
    <scope>NUCLEOTIDE SEQUENCE [LARGE SCALE GENOMIC DNA]</scope>
    <source>
        <strain evidence="2 3">DSM 17758</strain>
    </source>
</reference>
<sequence length="133" mass="15414">MTVGEALRLLRTQKRMTLARAANNALSTTFLSKVERDQNEITFEKLLAILANLNVDFNEFMYVLHDYERDEQSDFIQRYSHALASKNSILMHQLAVDEEKLASDPYGNQLIHHRHNQLNGFVQGVISNNYPHR</sequence>
<gene>
    <name evidence="2" type="ORF">FC15_GL000459</name>
</gene>
<dbReference type="PROSITE" id="PS50943">
    <property type="entry name" value="HTH_CROC1"/>
    <property type="match status" value="1"/>
</dbReference>
<dbReference type="InterPro" id="IPR001387">
    <property type="entry name" value="Cro/C1-type_HTH"/>
</dbReference>
<dbReference type="RefSeq" id="WP_057823644.1">
    <property type="nucleotide sequence ID" value="NZ_AZFX01000015.1"/>
</dbReference>
<keyword evidence="3" id="KW-1185">Reference proteome</keyword>
<dbReference type="InterPro" id="IPR010982">
    <property type="entry name" value="Lambda_DNA-bd_dom_sf"/>
</dbReference>
<dbReference type="CDD" id="cd00093">
    <property type="entry name" value="HTH_XRE"/>
    <property type="match status" value="1"/>
</dbReference>
<dbReference type="PANTHER" id="PTHR37038">
    <property type="entry name" value="TRANSCRIPTIONAL REGULATOR-RELATED"/>
    <property type="match status" value="1"/>
</dbReference>
<dbReference type="Proteomes" id="UP000051315">
    <property type="component" value="Unassembled WGS sequence"/>
</dbReference>
<evidence type="ECO:0000313" key="2">
    <source>
        <dbReference type="EMBL" id="KRM12472.1"/>
    </source>
</evidence>
<proteinExistence type="predicted"/>
<comment type="caution">
    <text evidence="2">The sequence shown here is derived from an EMBL/GenBank/DDBJ whole genome shotgun (WGS) entry which is preliminary data.</text>
</comment>
<dbReference type="Pfam" id="PF01381">
    <property type="entry name" value="HTH_3"/>
    <property type="match status" value="1"/>
</dbReference>
<accession>A0A0R1W3S8</accession>
<evidence type="ECO:0000259" key="1">
    <source>
        <dbReference type="PROSITE" id="PS50943"/>
    </source>
</evidence>
<evidence type="ECO:0000313" key="3">
    <source>
        <dbReference type="Proteomes" id="UP000051315"/>
    </source>
</evidence>
<protein>
    <recommendedName>
        <fullName evidence="1">HTH cro/C1-type domain-containing protein</fullName>
    </recommendedName>
</protein>
<organism evidence="2 3">
    <name type="scientific">Lapidilactobacillus concavus DSM 17758</name>
    <dbReference type="NCBI Taxonomy" id="1423735"/>
    <lineage>
        <taxon>Bacteria</taxon>
        <taxon>Bacillati</taxon>
        <taxon>Bacillota</taxon>
        <taxon>Bacilli</taxon>
        <taxon>Lactobacillales</taxon>
        <taxon>Lactobacillaceae</taxon>
        <taxon>Lapidilactobacillus</taxon>
    </lineage>
</organism>
<dbReference type="Gene3D" id="1.10.260.40">
    <property type="entry name" value="lambda repressor-like DNA-binding domains"/>
    <property type="match status" value="1"/>
</dbReference>
<dbReference type="OrthoDB" id="2282081at2"/>
<dbReference type="PATRIC" id="fig|1423735.3.peg.473"/>
<dbReference type="SUPFAM" id="SSF47413">
    <property type="entry name" value="lambda repressor-like DNA-binding domains"/>
    <property type="match status" value="1"/>
</dbReference>